<feature type="compositionally biased region" description="Polar residues" evidence="1">
    <location>
        <begin position="566"/>
        <end position="575"/>
    </location>
</feature>
<feature type="region of interest" description="Disordered" evidence="1">
    <location>
        <begin position="903"/>
        <end position="938"/>
    </location>
</feature>
<dbReference type="RefSeq" id="XP_007679724.1">
    <property type="nucleotide sequence ID" value="XM_007681534.1"/>
</dbReference>
<evidence type="ECO:0000313" key="3">
    <source>
        <dbReference type="Proteomes" id="UP000011761"/>
    </source>
</evidence>
<dbReference type="eggNOG" id="ENOG502SG9Y">
    <property type="taxonomic scope" value="Eukaryota"/>
</dbReference>
<dbReference type="STRING" id="717646.M2N4N1"/>
<dbReference type="OMA" id="ANHSTIR"/>
<feature type="region of interest" description="Disordered" evidence="1">
    <location>
        <begin position="294"/>
        <end position="430"/>
    </location>
</feature>
<proteinExistence type="predicted"/>
<feature type="compositionally biased region" description="Basic and acidic residues" evidence="1">
    <location>
        <begin position="179"/>
        <end position="189"/>
    </location>
</feature>
<keyword evidence="3" id="KW-1185">Reference proteome</keyword>
<feature type="compositionally biased region" description="Polar residues" evidence="1">
    <location>
        <begin position="190"/>
        <end position="202"/>
    </location>
</feature>
<feature type="region of interest" description="Disordered" evidence="1">
    <location>
        <begin position="501"/>
        <end position="616"/>
    </location>
</feature>
<protein>
    <submittedName>
        <fullName evidence="2">Uncharacterized protein</fullName>
    </submittedName>
</protein>
<name>M2N4N1_BAUPA</name>
<feature type="region of interest" description="Disordered" evidence="1">
    <location>
        <begin position="163"/>
        <end position="209"/>
    </location>
</feature>
<dbReference type="OrthoDB" id="3648773at2759"/>
<feature type="compositionally biased region" description="Basic and acidic residues" evidence="1">
    <location>
        <begin position="685"/>
        <end position="696"/>
    </location>
</feature>
<dbReference type="AlphaFoldDB" id="M2N4N1"/>
<dbReference type="Proteomes" id="UP000011761">
    <property type="component" value="Unassembled WGS sequence"/>
</dbReference>
<organism evidence="2 3">
    <name type="scientific">Baudoinia panamericana (strain UAMH 10762)</name>
    <name type="common">Angels' share fungus</name>
    <name type="synonym">Baudoinia compniacensis (strain UAMH 10762)</name>
    <dbReference type="NCBI Taxonomy" id="717646"/>
    <lineage>
        <taxon>Eukaryota</taxon>
        <taxon>Fungi</taxon>
        <taxon>Dikarya</taxon>
        <taxon>Ascomycota</taxon>
        <taxon>Pezizomycotina</taxon>
        <taxon>Dothideomycetes</taxon>
        <taxon>Dothideomycetidae</taxon>
        <taxon>Mycosphaerellales</taxon>
        <taxon>Teratosphaeriaceae</taxon>
        <taxon>Baudoinia</taxon>
    </lineage>
</organism>
<sequence>MQHLPSDVLQELQCQGEREAQPRRSKDGAARQRRHSRTSAEDQTAIAFSASGSPPASRPASSPSASLVLTPSGSAPRGLPRQRLELPPEVARLRPGSGSRSPTPPPRSSATETVPSQLLGGCVGADADLLMSNARQCTPSPYAYHLARKTSVAARLHNLLASRRSSHVSSLSGDGPSSEQDKQSEKNNRDGSSADTPQSGKSRGTGISAASTISRASSFAYFLRNNRPDLRLFKKRSQPIEHLRERPDVPPKKPLTRRSSSYCRPRVVQDTAISSPPPTLPHLRQTLSLTALARERPPDWGRTPASKTTVPASDLPAPLVSLSVQQPAKSSLKTAPSTLPRTPPARPRLLKTPTLDDLSSSPRARQVRIETPGRARSRSRESGDRSQRRPGSLFLQMPPRSQPHLAAPTSHHDVTPPNVEPSSPDRSHFRHGESYFRTFGEDTVFMKEFTPTMIPSAVPSPQSMLTLPEPVTPLQPSMLAPSQPHRRRSLAFLHAFHRSTVVQGTHKAPHSGTERMRPPTAPGISVSPPDESPPTHGRSSMQSLPPNIALPAYFMPKHGKHRSQDSESSTGTTPISPLEPIPHRRPALHRRDMSQASSDSLAVSPMNRTRSRPRLRQRSTVADIEELELPAVLSGTSIVPAVTSEAVTRPQQPYRSSDGQTYYQTPLTGAGVVKSVSANHSTIRHPPEKQPGARDSGVRRSVFKNFFLDLRKTSMAAPVLREAESAEPEPMHRRQGLPHKASTSTFLTTMTSPPTNKLRKKSSVAMVAKPAAKPSPKLQYNTEVTNFYQTPYSQRVANTRRAEQLLIRSLVEDALNDSDADDVQLGYEQDVPDHLPSSPLCPLSPMHKSGGRGICPLHGWKRKEKQKPTLAMTRTGTETGMSMKKVQRVGTKLPEPVIVYEGKVEEVKRNKSGGSVGRADVSGRRQSGDAWYDDDDEE</sequence>
<dbReference type="HOGENOM" id="CLU_292566_0_0_1"/>
<dbReference type="GeneID" id="19110282"/>
<feature type="compositionally biased region" description="Basic and acidic residues" evidence="1">
    <location>
        <begin position="241"/>
        <end position="251"/>
    </location>
</feature>
<feature type="compositionally biased region" description="Basic and acidic residues" evidence="1">
    <location>
        <begin position="367"/>
        <end position="387"/>
    </location>
</feature>
<evidence type="ECO:0000256" key="1">
    <source>
        <dbReference type="SAM" id="MobiDB-lite"/>
    </source>
</evidence>
<feature type="region of interest" description="Disordered" evidence="1">
    <location>
        <begin position="677"/>
        <end position="696"/>
    </location>
</feature>
<gene>
    <name evidence="2" type="ORF">BAUCODRAFT_253087</name>
</gene>
<feature type="region of interest" description="Disordered" evidence="1">
    <location>
        <begin position="241"/>
        <end position="263"/>
    </location>
</feature>
<feature type="compositionally biased region" description="Polar residues" evidence="1">
    <location>
        <begin position="322"/>
        <end position="333"/>
    </location>
</feature>
<feature type="compositionally biased region" description="Low complexity" evidence="1">
    <location>
        <begin position="49"/>
        <end position="66"/>
    </location>
</feature>
<dbReference type="EMBL" id="KB445560">
    <property type="protein sequence ID" value="EMC93690.1"/>
    <property type="molecule type" value="Genomic_DNA"/>
</dbReference>
<feature type="region of interest" description="Disordered" evidence="1">
    <location>
        <begin position="1"/>
        <end position="116"/>
    </location>
</feature>
<dbReference type="KEGG" id="bcom:BAUCODRAFT_253087"/>
<reference evidence="2 3" key="1">
    <citation type="journal article" date="2012" name="PLoS Pathog.">
        <title>Diverse lifestyles and strategies of plant pathogenesis encoded in the genomes of eighteen Dothideomycetes fungi.</title>
        <authorList>
            <person name="Ohm R.A."/>
            <person name="Feau N."/>
            <person name="Henrissat B."/>
            <person name="Schoch C.L."/>
            <person name="Horwitz B.A."/>
            <person name="Barry K.W."/>
            <person name="Condon B.J."/>
            <person name="Copeland A.C."/>
            <person name="Dhillon B."/>
            <person name="Glaser F."/>
            <person name="Hesse C.N."/>
            <person name="Kosti I."/>
            <person name="LaButti K."/>
            <person name="Lindquist E.A."/>
            <person name="Lucas S."/>
            <person name="Salamov A.A."/>
            <person name="Bradshaw R.E."/>
            <person name="Ciuffetti L."/>
            <person name="Hamelin R.C."/>
            <person name="Kema G.H.J."/>
            <person name="Lawrence C."/>
            <person name="Scott J.A."/>
            <person name="Spatafora J.W."/>
            <person name="Turgeon B.G."/>
            <person name="de Wit P.J.G.M."/>
            <person name="Zhong S."/>
            <person name="Goodwin S.B."/>
            <person name="Grigoriev I.V."/>
        </authorList>
    </citation>
    <scope>NUCLEOTIDE SEQUENCE [LARGE SCALE GENOMIC DNA]</scope>
    <source>
        <strain evidence="2 3">UAMH 10762</strain>
    </source>
</reference>
<accession>M2N4N1</accession>
<evidence type="ECO:0000313" key="2">
    <source>
        <dbReference type="EMBL" id="EMC93690.1"/>
    </source>
</evidence>
<feature type="compositionally biased region" description="Basic and acidic residues" evidence="1">
    <location>
        <begin position="16"/>
        <end position="30"/>
    </location>
</feature>
<feature type="compositionally biased region" description="Low complexity" evidence="1">
    <location>
        <begin position="167"/>
        <end position="178"/>
    </location>
</feature>